<reference evidence="3" key="3">
    <citation type="journal article" date="2010" name="Genome Res.">
        <title>Population genomic sequencing of Coccidioides fungi reveals recent hybridization and transposon control.</title>
        <authorList>
            <person name="Neafsey D.E."/>
            <person name="Barker B.M."/>
            <person name="Sharpton T.J."/>
            <person name="Stajich J.E."/>
            <person name="Park D.J."/>
            <person name="Whiston E."/>
            <person name="Hung C.-Y."/>
            <person name="McMahan C."/>
            <person name="White J."/>
            <person name="Sykes S."/>
            <person name="Heiman D."/>
            <person name="Young S."/>
            <person name="Zeng Q."/>
            <person name="Abouelleil A."/>
            <person name="Aftuck L."/>
            <person name="Bessette D."/>
            <person name="Brown A."/>
            <person name="FitzGerald M."/>
            <person name="Lui A."/>
            <person name="Macdonald J.P."/>
            <person name="Priest M."/>
            <person name="Orbach M.J."/>
            <person name="Galgiani J.N."/>
            <person name="Kirkland T.N."/>
            <person name="Cole G.T."/>
            <person name="Birren B.W."/>
            <person name="Henn M.R."/>
            <person name="Taylor J.W."/>
            <person name="Rounsley S.D."/>
        </authorList>
    </citation>
    <scope>NUCLEOTIDE SEQUENCE [LARGE SCALE GENOMIC DNA]</scope>
    <source>
        <strain evidence="3">RMSCC 3488</strain>
    </source>
</reference>
<evidence type="ECO:0000313" key="3">
    <source>
        <dbReference type="Proteomes" id="UP000054567"/>
    </source>
</evidence>
<dbReference type="VEuPathDB" id="FungiDB:CPAG_02880"/>
<accession>A0A0J6I574</accession>
<dbReference type="AlphaFoldDB" id="A0A0J6I574"/>
<feature type="region of interest" description="Disordered" evidence="1">
    <location>
        <begin position="90"/>
        <end position="111"/>
    </location>
</feature>
<organism evidence="2 3">
    <name type="scientific">Coccidioides posadasii RMSCC 3488</name>
    <dbReference type="NCBI Taxonomy" id="454284"/>
    <lineage>
        <taxon>Eukaryota</taxon>
        <taxon>Fungi</taxon>
        <taxon>Dikarya</taxon>
        <taxon>Ascomycota</taxon>
        <taxon>Pezizomycotina</taxon>
        <taxon>Eurotiomycetes</taxon>
        <taxon>Eurotiomycetidae</taxon>
        <taxon>Onygenales</taxon>
        <taxon>Onygenaceae</taxon>
        <taxon>Coccidioides</taxon>
    </lineage>
</organism>
<evidence type="ECO:0000313" key="2">
    <source>
        <dbReference type="EMBL" id="KMM66542.1"/>
    </source>
</evidence>
<sequence>MAYYPHNLPPCADEVDEIPWQFYSDIPLQLPSQPGPSFNQDQPVFQIWSPPKTHKCPVQTNPYSFPQASSDSPHGFPNPNAYQRNLAVSQPFERHSSRPSRSQVGISSLSPSPSPHHALVWDNGYGFQFGIDESVSGYTGSYPQDCDGVIAPWSALFPPTQNAPGPLPTWRGELEVFLLYRELNPDKGMESRTPKRWLTNISPPILIFQHWAVQLSELHVLPTFIRRQT</sequence>
<dbReference type="EMBL" id="DS268109">
    <property type="protein sequence ID" value="KMM66542.1"/>
    <property type="molecule type" value="Genomic_DNA"/>
</dbReference>
<name>A0A0J6I574_COCPO</name>
<reference evidence="3" key="2">
    <citation type="journal article" date="2009" name="Genome Res.">
        <title>Comparative genomic analyses of the human fungal pathogens Coccidioides and their relatives.</title>
        <authorList>
            <person name="Sharpton T.J."/>
            <person name="Stajich J.E."/>
            <person name="Rounsley S.D."/>
            <person name="Gardner M.J."/>
            <person name="Wortman J.R."/>
            <person name="Jordar V.S."/>
            <person name="Maiti R."/>
            <person name="Kodira C.D."/>
            <person name="Neafsey D.E."/>
            <person name="Zeng Q."/>
            <person name="Hung C.-Y."/>
            <person name="McMahan C."/>
            <person name="Muszewska A."/>
            <person name="Grynberg M."/>
            <person name="Mandel M.A."/>
            <person name="Kellner E.M."/>
            <person name="Barker B.M."/>
            <person name="Galgiani J.N."/>
            <person name="Orbach M.J."/>
            <person name="Kirkland T.N."/>
            <person name="Cole G.T."/>
            <person name="Henn M.R."/>
            <person name="Birren B.W."/>
            <person name="Taylor J.W."/>
        </authorList>
    </citation>
    <scope>NUCLEOTIDE SEQUENCE [LARGE SCALE GENOMIC DNA]</scope>
    <source>
        <strain evidence="3">RMSCC 3488</strain>
    </source>
</reference>
<gene>
    <name evidence="2" type="ORF">CPAG_02880</name>
</gene>
<reference evidence="2 3" key="1">
    <citation type="submission" date="2007-06" db="EMBL/GenBank/DDBJ databases">
        <title>The Genome Sequence of Coccidioides posadasii RMSCC_3488.</title>
        <authorList>
            <consortium name="Coccidioides Genome Resources Consortium"/>
            <consortium name="The Broad Institute Genome Sequencing Platform"/>
            <person name="Henn M.R."/>
            <person name="Sykes S."/>
            <person name="Young S."/>
            <person name="Jaffe D."/>
            <person name="Berlin A."/>
            <person name="Alvarez P."/>
            <person name="Butler J."/>
            <person name="Gnerre S."/>
            <person name="Grabherr M."/>
            <person name="Mauceli E."/>
            <person name="Brockman W."/>
            <person name="Kodira C."/>
            <person name="Alvarado L."/>
            <person name="Zeng Q."/>
            <person name="Crawford M."/>
            <person name="Antoine C."/>
            <person name="Devon K."/>
            <person name="Galgiani J."/>
            <person name="Orsborn K."/>
            <person name="Lewis M.L."/>
            <person name="Nusbaum C."/>
            <person name="Galagan J."/>
            <person name="Birren B."/>
        </authorList>
    </citation>
    <scope>NUCLEOTIDE SEQUENCE [LARGE SCALE GENOMIC DNA]</scope>
    <source>
        <strain evidence="2 3">RMSCC 3488</strain>
    </source>
</reference>
<evidence type="ECO:0000256" key="1">
    <source>
        <dbReference type="SAM" id="MobiDB-lite"/>
    </source>
</evidence>
<proteinExistence type="predicted"/>
<protein>
    <submittedName>
        <fullName evidence="2">Uncharacterized protein</fullName>
    </submittedName>
</protein>
<dbReference type="Proteomes" id="UP000054567">
    <property type="component" value="Unassembled WGS sequence"/>
</dbReference>